<dbReference type="STRING" id="694429.Pyrfu_0998"/>
<sequence length="96" mass="10788">MCGEAMHVVKLLLDKFVALTNMNVRGVKVVVKKRVYDKQQLYTMHYLVLLVEACKGHNCGKYKVQGIVSEMCDVLGLKVVSCGDREECLLVWRGVG</sequence>
<dbReference type="HOGENOM" id="CLU_2353311_0_0_2"/>
<keyword evidence="2" id="KW-1185">Reference proteome</keyword>
<gene>
    <name evidence="1" type="ordered locus">Pyrfu_0998</name>
</gene>
<dbReference type="Proteomes" id="UP000001037">
    <property type="component" value="Chromosome"/>
</dbReference>
<reference evidence="1 2" key="1">
    <citation type="journal article" date="2011" name="Stand. Genomic Sci.">
        <title>Complete genome sequence of the hyperthermophilic chemolithoautotroph Pyrolobus fumarii type strain (1A).</title>
        <authorList>
            <person name="Anderson I."/>
            <person name="Goker M."/>
            <person name="Nolan M."/>
            <person name="Lucas S."/>
            <person name="Hammon N."/>
            <person name="Deshpande S."/>
            <person name="Cheng J.F."/>
            <person name="Tapia R."/>
            <person name="Han C."/>
            <person name="Goodwin L."/>
            <person name="Pitluck S."/>
            <person name="Huntemann M."/>
            <person name="Liolios K."/>
            <person name="Ivanova N."/>
            <person name="Pagani I."/>
            <person name="Mavromatis K."/>
            <person name="Ovchinikova G."/>
            <person name="Pati A."/>
            <person name="Chen A."/>
            <person name="Palaniappan K."/>
            <person name="Land M."/>
            <person name="Hauser L."/>
            <person name="Brambilla E.M."/>
            <person name="Huber H."/>
            <person name="Yasawong M."/>
            <person name="Rohde M."/>
            <person name="Spring S."/>
            <person name="Abt B."/>
            <person name="Sikorski J."/>
            <person name="Wirth R."/>
            <person name="Detter J.C."/>
            <person name="Woyke T."/>
            <person name="Bristow J."/>
            <person name="Eisen J.A."/>
            <person name="Markowitz V."/>
            <person name="Hugenholtz P."/>
            <person name="Kyrpides N.C."/>
            <person name="Klenk H.P."/>
            <person name="Lapidus A."/>
        </authorList>
    </citation>
    <scope>NUCLEOTIDE SEQUENCE [LARGE SCALE GENOMIC DNA]</scope>
    <source>
        <strain evidence="2">DSM 11204 / 1A</strain>
    </source>
</reference>
<dbReference type="EMBL" id="CP002838">
    <property type="protein sequence ID" value="AEM38866.1"/>
    <property type="molecule type" value="Genomic_DNA"/>
</dbReference>
<proteinExistence type="predicted"/>
<name>G0EEP4_PYRF1</name>
<protein>
    <submittedName>
        <fullName evidence="1">Uncharacterized protein</fullName>
    </submittedName>
</protein>
<accession>G0EEP4</accession>
<dbReference type="AlphaFoldDB" id="G0EEP4"/>
<evidence type="ECO:0000313" key="2">
    <source>
        <dbReference type="Proteomes" id="UP000001037"/>
    </source>
</evidence>
<evidence type="ECO:0000313" key="1">
    <source>
        <dbReference type="EMBL" id="AEM38866.1"/>
    </source>
</evidence>
<dbReference type="KEGG" id="pfm:Pyrfu_0998"/>
<dbReference type="InParanoid" id="G0EEP4"/>
<organism evidence="1 2">
    <name type="scientific">Pyrolobus fumarii (strain DSM 11204 / 1A)</name>
    <dbReference type="NCBI Taxonomy" id="694429"/>
    <lineage>
        <taxon>Archaea</taxon>
        <taxon>Thermoproteota</taxon>
        <taxon>Thermoprotei</taxon>
        <taxon>Desulfurococcales</taxon>
        <taxon>Pyrodictiaceae</taxon>
        <taxon>Pyrolobus</taxon>
    </lineage>
</organism>